<dbReference type="Proteomes" id="UP000054408">
    <property type="component" value="Unassembled WGS sequence"/>
</dbReference>
<evidence type="ECO:0000313" key="1">
    <source>
        <dbReference type="EMBL" id="KNC51371.1"/>
    </source>
</evidence>
<reference evidence="1 2" key="1">
    <citation type="submission" date="2010-05" db="EMBL/GenBank/DDBJ databases">
        <title>The Genome Sequence of Thecamonas trahens ATCC 50062.</title>
        <authorList>
            <consortium name="The Broad Institute Genome Sequencing Platform"/>
            <person name="Russ C."/>
            <person name="Cuomo C."/>
            <person name="Shea T."/>
            <person name="Young S.K."/>
            <person name="Zeng Q."/>
            <person name="Koehrsen M."/>
            <person name="Haas B."/>
            <person name="Borodovsky M."/>
            <person name="Guigo R."/>
            <person name="Alvarado L."/>
            <person name="Berlin A."/>
            <person name="Bochicchio J."/>
            <person name="Borenstein D."/>
            <person name="Chapman S."/>
            <person name="Chen Z."/>
            <person name="Freedman E."/>
            <person name="Gellesch M."/>
            <person name="Goldberg J."/>
            <person name="Griggs A."/>
            <person name="Gujja S."/>
            <person name="Heilman E."/>
            <person name="Heiman D."/>
            <person name="Hepburn T."/>
            <person name="Howarth C."/>
            <person name="Jen D."/>
            <person name="Larson L."/>
            <person name="Mehta T."/>
            <person name="Park D."/>
            <person name="Pearson M."/>
            <person name="Roberts A."/>
            <person name="Saif S."/>
            <person name="Shenoy N."/>
            <person name="Sisk P."/>
            <person name="Stolte C."/>
            <person name="Sykes S."/>
            <person name="Thomson T."/>
            <person name="Walk T."/>
            <person name="White J."/>
            <person name="Yandava C."/>
            <person name="Burger G."/>
            <person name="Gray M.W."/>
            <person name="Holland P.W.H."/>
            <person name="King N."/>
            <person name="Lang F.B.F."/>
            <person name="Roger A.J."/>
            <person name="Ruiz-Trillo I."/>
            <person name="Lander E."/>
            <person name="Nusbaum C."/>
        </authorList>
    </citation>
    <scope>NUCLEOTIDE SEQUENCE [LARGE SCALE GENOMIC DNA]</scope>
    <source>
        <strain evidence="1 2">ATCC 50062</strain>
    </source>
</reference>
<dbReference type="AlphaFoldDB" id="A0A0L0DGW5"/>
<sequence length="328" mass="34570">MAPDIRGDADRRRWAAVGDEDLEAAWRRARAEADIRRRIDRGELALSWTRWAGMMAREATRGCVAWLVAPVGKARVKGSEAGIEADDGGEASERGQTYVRWRGESGDGGQMGASSASVTVACVATASRFPPRVASEAAKRARAYCARHMYTCEVDVGVKAAFGLHGHVLQARAVANWYANASTEWLIWLDGDALVARLDVSWPTMLAELDAGADAGLVLARDYRGPSTGVLALARASPLAAEIVASLARAGPHASLGQLVRGELGAGDGVAWVSQRGLAGYPAAALDGAVYLAGHSFTVHLGRVCGQPPWDRCLEALDEVVEGVGGLG</sequence>
<accession>A0A0L0DGW5</accession>
<organism evidence="1 2">
    <name type="scientific">Thecamonas trahens ATCC 50062</name>
    <dbReference type="NCBI Taxonomy" id="461836"/>
    <lineage>
        <taxon>Eukaryota</taxon>
        <taxon>Apusozoa</taxon>
        <taxon>Apusomonadida</taxon>
        <taxon>Apusomonadidae</taxon>
        <taxon>Thecamonas</taxon>
    </lineage>
</organism>
<dbReference type="EMBL" id="GL349466">
    <property type="protein sequence ID" value="KNC51371.1"/>
    <property type="molecule type" value="Genomic_DNA"/>
</dbReference>
<proteinExistence type="predicted"/>
<protein>
    <submittedName>
        <fullName evidence="1">Uncharacterized protein</fullName>
    </submittedName>
</protein>
<name>A0A0L0DGW5_THETB</name>
<gene>
    <name evidence="1" type="ORF">AMSG_07387</name>
</gene>
<dbReference type="RefSeq" id="XP_013756289.1">
    <property type="nucleotide sequence ID" value="XM_013900835.1"/>
</dbReference>
<evidence type="ECO:0000313" key="2">
    <source>
        <dbReference type="Proteomes" id="UP000054408"/>
    </source>
</evidence>
<keyword evidence="2" id="KW-1185">Reference proteome</keyword>
<dbReference type="GeneID" id="25566316"/>